<keyword evidence="6" id="KW-1185">Reference proteome</keyword>
<geneLocation type="plasmid" evidence="5 6">
    <name>pHTUR02</name>
</geneLocation>
<dbReference type="KEGG" id="htu:Htur_4454"/>
<dbReference type="Proteomes" id="UP000001903">
    <property type="component" value="Plasmid pHTUR02"/>
</dbReference>
<keyword evidence="2" id="KW-0456">Lyase</keyword>
<evidence type="ECO:0000256" key="2">
    <source>
        <dbReference type="ARBA" id="ARBA00023239"/>
    </source>
</evidence>
<proteinExistence type="inferred from homology"/>
<dbReference type="InterPro" id="IPR048332">
    <property type="entry name" value="GD_AH_C"/>
</dbReference>
<feature type="domain" description="D-galactarate/Altronate dehydratase C-terminal" evidence="4">
    <location>
        <begin position="251"/>
        <end position="370"/>
    </location>
</feature>
<dbReference type="HOGENOM" id="CLU_029189_1_0_2"/>
<organism evidence="5 6">
    <name type="scientific">Haloterrigena turkmenica (strain ATCC 51198 / DSM 5511 / JCM 9101 / NCIMB 13204 / VKM B-1734 / 4k)</name>
    <name type="common">Halococcus turkmenicus</name>
    <dbReference type="NCBI Taxonomy" id="543526"/>
    <lineage>
        <taxon>Archaea</taxon>
        <taxon>Methanobacteriati</taxon>
        <taxon>Methanobacteriota</taxon>
        <taxon>Stenosarchaea group</taxon>
        <taxon>Halobacteria</taxon>
        <taxon>Halobacteriales</taxon>
        <taxon>Natrialbaceae</taxon>
        <taxon>Haloterrigena</taxon>
    </lineage>
</organism>
<dbReference type="GO" id="GO:0019698">
    <property type="term" value="P:D-galacturonate catabolic process"/>
    <property type="evidence" value="ECO:0007669"/>
    <property type="project" value="TreeGrafter"/>
</dbReference>
<evidence type="ECO:0000259" key="3">
    <source>
        <dbReference type="Pfam" id="PF04295"/>
    </source>
</evidence>
<gene>
    <name evidence="5" type="ordered locus">Htur_4454</name>
</gene>
<evidence type="ECO:0000313" key="5">
    <source>
        <dbReference type="EMBL" id="ADB63265.1"/>
    </source>
</evidence>
<accession>D2S1L8</accession>
<dbReference type="GO" id="GO:0016829">
    <property type="term" value="F:lyase activity"/>
    <property type="evidence" value="ECO:0007669"/>
    <property type="project" value="UniProtKB-KW"/>
</dbReference>
<dbReference type="Pfam" id="PF04295">
    <property type="entry name" value="GD_AH_second"/>
    <property type="match status" value="1"/>
</dbReference>
<dbReference type="PANTHER" id="PTHR30536">
    <property type="entry name" value="ALTRONATE/GALACTARATE DEHYDRATASE"/>
    <property type="match status" value="1"/>
</dbReference>
<dbReference type="EMBL" id="CP001862">
    <property type="protein sequence ID" value="ADB63265.1"/>
    <property type="molecule type" value="Genomic_DNA"/>
</dbReference>
<feature type="domain" description="D-galactarate/Altronate dehydratase second" evidence="3">
    <location>
        <begin position="15"/>
        <end position="140"/>
    </location>
</feature>
<dbReference type="InterPro" id="IPR052172">
    <property type="entry name" value="UxaA_altronate/galactarate_dh"/>
</dbReference>
<evidence type="ECO:0000259" key="4">
    <source>
        <dbReference type="Pfam" id="PF20629"/>
    </source>
</evidence>
<reference evidence="5 6" key="1">
    <citation type="journal article" date="2010" name="Stand. Genomic Sci.">
        <title>Complete genome sequence of Haloterrigena turkmenica type strain (4k).</title>
        <authorList>
            <person name="Saunders E."/>
            <person name="Tindall B.J."/>
            <person name="Fahnrich R."/>
            <person name="Lapidus A."/>
            <person name="Copeland A."/>
            <person name="Del Rio T.G."/>
            <person name="Lucas S."/>
            <person name="Chen F."/>
            <person name="Tice H."/>
            <person name="Cheng J.F."/>
            <person name="Han C."/>
            <person name="Detter J.C."/>
            <person name="Bruce D."/>
            <person name="Goodwin L."/>
            <person name="Chain P."/>
            <person name="Pitluck S."/>
            <person name="Pati A."/>
            <person name="Ivanova N."/>
            <person name="Mavromatis K."/>
            <person name="Chen A."/>
            <person name="Palaniappan K."/>
            <person name="Land M."/>
            <person name="Hauser L."/>
            <person name="Chang Y.J."/>
            <person name="Jeffries C.D."/>
            <person name="Brettin T."/>
            <person name="Rohde M."/>
            <person name="Goker M."/>
            <person name="Bristow J."/>
            <person name="Eisen J.A."/>
            <person name="Markowitz V."/>
            <person name="Hugenholtz P."/>
            <person name="Klenk H.P."/>
            <person name="Kyrpides N.C."/>
        </authorList>
    </citation>
    <scope>NUCLEOTIDE SEQUENCE [LARGE SCALE GENOMIC DNA]</scope>
    <source>
        <strain evidence="6">ATCC 51198 / DSM 5511 / JCM 9101 / NCIMB 13204 / VKM B-1734 / 4k</strain>
    </source>
</reference>
<dbReference type="GeneID" id="8745083"/>
<comment type="similarity">
    <text evidence="1">Belongs to the UxaA family.</text>
</comment>
<dbReference type="AlphaFoldDB" id="D2S1L8"/>
<sequence length="373" mass="38704">MTREPSSASEIGFTAYDRDRDGVGVRNRVLVVPSVICSHTVADRIASEVPGAVSTPHDHGCGQLGDDSERTERTLVGVAANPNVAGALAVGLGCETVQSDRLAGSIADRGVPVEEVAIQRAGGTDACREAGIDRATALRARTEATRSQVGLEAATIGVVSSDCRPSSLETADPLVGSVVGRIVDAGGRALIAGNERVHAHPDAVRERVATAEARERFDGVTDRAYDSPAAVTATRKRAADATPEQVRRLWGDRSVRDVLEYGERATHDAGVALVDAPSAFDEAATALAAAGAQIVIHVTADGIPAGHPIVPVLAVTGDRDTYDALCDDLDTFAGETTPDELLATLRAVLDGEPTSSERHGVTSFAITRVGPSI</sequence>
<dbReference type="Pfam" id="PF20629">
    <property type="entry name" value="GD_AH_C"/>
    <property type="match status" value="1"/>
</dbReference>
<evidence type="ECO:0000256" key="1">
    <source>
        <dbReference type="ARBA" id="ARBA00010986"/>
    </source>
</evidence>
<dbReference type="PANTHER" id="PTHR30536:SF5">
    <property type="entry name" value="ALTRONATE DEHYDRATASE"/>
    <property type="match status" value="1"/>
</dbReference>
<dbReference type="InterPro" id="IPR007392">
    <property type="entry name" value="GD_AH_second"/>
</dbReference>
<protein>
    <submittedName>
        <fullName evidence="5">Altronate dehydratase-like protein</fullName>
    </submittedName>
</protein>
<keyword evidence="5" id="KW-0614">Plasmid</keyword>
<evidence type="ECO:0000313" key="6">
    <source>
        <dbReference type="Proteomes" id="UP000001903"/>
    </source>
</evidence>
<name>D2S1L8_HALTV</name>
<dbReference type="RefSeq" id="WP_012945509.1">
    <property type="nucleotide sequence ID" value="NC_013745.1"/>
</dbReference>